<accession>A0A2X2LZI0</accession>
<dbReference type="Proteomes" id="UP000251241">
    <property type="component" value="Unassembled WGS sequence"/>
</dbReference>
<gene>
    <name evidence="1" type="ORF">NCTC11343_05697</name>
</gene>
<dbReference type="AlphaFoldDB" id="A0A2X2LZI0"/>
<name>A0A2X2LZI0_SPHMU</name>
<reference evidence="1 2" key="1">
    <citation type="submission" date="2018-06" db="EMBL/GenBank/DDBJ databases">
        <authorList>
            <consortium name="Pathogen Informatics"/>
            <person name="Doyle S."/>
        </authorList>
    </citation>
    <scope>NUCLEOTIDE SEQUENCE [LARGE SCALE GENOMIC DNA]</scope>
    <source>
        <strain evidence="1 2">NCTC11343</strain>
    </source>
</reference>
<dbReference type="EMBL" id="UAUU01000011">
    <property type="protein sequence ID" value="SPZ95000.1"/>
    <property type="molecule type" value="Genomic_DNA"/>
</dbReference>
<proteinExistence type="predicted"/>
<evidence type="ECO:0000313" key="1">
    <source>
        <dbReference type="EMBL" id="SPZ95000.1"/>
    </source>
</evidence>
<protein>
    <submittedName>
        <fullName evidence="1">Uncharacterized protein</fullName>
    </submittedName>
</protein>
<organism evidence="1 2">
    <name type="scientific">Sphingobacterium multivorum</name>
    <dbReference type="NCBI Taxonomy" id="28454"/>
    <lineage>
        <taxon>Bacteria</taxon>
        <taxon>Pseudomonadati</taxon>
        <taxon>Bacteroidota</taxon>
        <taxon>Sphingobacteriia</taxon>
        <taxon>Sphingobacteriales</taxon>
        <taxon>Sphingobacteriaceae</taxon>
        <taxon>Sphingobacterium</taxon>
    </lineage>
</organism>
<sequence length="107" mass="12451">MEKELPDLHRSDYGIEFIVDIQKFEFRERANPDNRYTLEDISDLGEEGYFFDHFDKSTGMTICIKPPQFVTLAPQQMAEKYNKAVEEILLLTDFETYGRSGGTDKTN</sequence>
<evidence type="ECO:0000313" key="2">
    <source>
        <dbReference type="Proteomes" id="UP000251241"/>
    </source>
</evidence>
<dbReference type="RefSeq" id="WP_112376443.1">
    <property type="nucleotide sequence ID" value="NZ_UAUU01000011.1"/>
</dbReference>